<organism evidence="1">
    <name type="scientific">hydrothermal vent metagenome</name>
    <dbReference type="NCBI Taxonomy" id="652676"/>
    <lineage>
        <taxon>unclassified sequences</taxon>
        <taxon>metagenomes</taxon>
        <taxon>ecological metagenomes</taxon>
    </lineage>
</organism>
<dbReference type="AlphaFoldDB" id="A0A3B1APR9"/>
<reference evidence="1" key="1">
    <citation type="submission" date="2018-06" db="EMBL/GenBank/DDBJ databases">
        <authorList>
            <person name="Zhirakovskaya E."/>
        </authorList>
    </citation>
    <scope>NUCLEOTIDE SEQUENCE</scope>
</reference>
<name>A0A3B1APR9_9ZZZZ</name>
<accession>A0A3B1APR9</accession>
<protein>
    <submittedName>
        <fullName evidence="1">Uncharacterized protein</fullName>
    </submittedName>
</protein>
<evidence type="ECO:0000313" key="1">
    <source>
        <dbReference type="EMBL" id="VAX07969.1"/>
    </source>
</evidence>
<sequence>MELLSKALDLLKQRWLVTLIVLLLTGGNISQVLYTGHNPEVLPEHTETCPEIPKVIIKEVPRETIQRICQEAVNLHENGRWH</sequence>
<proteinExistence type="predicted"/>
<gene>
    <name evidence="1" type="ORF">MNBD_ALPHA03-1284</name>
</gene>
<dbReference type="EMBL" id="UOFW01000228">
    <property type="protein sequence ID" value="VAX07969.1"/>
    <property type="molecule type" value="Genomic_DNA"/>
</dbReference>